<evidence type="ECO:0008006" key="4">
    <source>
        <dbReference type="Google" id="ProtNLM"/>
    </source>
</evidence>
<dbReference type="GeneID" id="20207578"/>
<organism evidence="2 3">
    <name type="scientific">Helobdella robusta</name>
    <name type="common">Californian leech</name>
    <dbReference type="NCBI Taxonomy" id="6412"/>
    <lineage>
        <taxon>Eukaryota</taxon>
        <taxon>Metazoa</taxon>
        <taxon>Spiralia</taxon>
        <taxon>Lophotrochozoa</taxon>
        <taxon>Annelida</taxon>
        <taxon>Clitellata</taxon>
        <taxon>Hirudinea</taxon>
        <taxon>Rhynchobdellida</taxon>
        <taxon>Glossiphoniidae</taxon>
        <taxon>Helobdella</taxon>
    </lineage>
</organism>
<dbReference type="RefSeq" id="XP_009027144.1">
    <property type="nucleotide sequence ID" value="XM_009028896.1"/>
</dbReference>
<dbReference type="HOGENOM" id="CLU_070429_0_0_1"/>
<reference evidence="2" key="3">
    <citation type="submission" date="2015-06" db="UniProtKB">
        <authorList>
            <consortium name="EnsemblMetazoa"/>
        </authorList>
    </citation>
    <scope>IDENTIFICATION</scope>
</reference>
<dbReference type="InParanoid" id="T1FFH9"/>
<proteinExistence type="predicted"/>
<dbReference type="KEGG" id="hro:HELRODRAFT_180128"/>
<evidence type="ECO:0000313" key="3">
    <source>
        <dbReference type="Proteomes" id="UP000015101"/>
    </source>
</evidence>
<dbReference type="SUPFAM" id="SSF49785">
    <property type="entry name" value="Galactose-binding domain-like"/>
    <property type="match status" value="1"/>
</dbReference>
<dbReference type="InterPro" id="IPR008979">
    <property type="entry name" value="Galactose-bd-like_sf"/>
</dbReference>
<sequence length="282" mass="32111">MSKKTFIAVFLFIFIGEKNKSVLCVFVSMKLIYNSTFTVKVLASISSVISENLALKKLTKSSSVFHNNNTWHSSLMVDGDANPFADLGHCFHSDDWPGGPNWVVVDLADDYYVDRVNLYSRDRCPERLDYFIIGLTSVNYSAIPRGIYPLCGQYKYKAVVRSKLKLKCNANLPSYRYVISQQPADGVGWLTICELEVYEARNLNSKVWSRKMNHKLIGYTSHEMVTNRLLKCLSSCVPGLCHSVNFKHEESICQLNQHLFGYPQTALNNNTGGWSFYEVYYA</sequence>
<dbReference type="EMBL" id="AMQM01007107">
    <property type="status" value="NOT_ANNOTATED_CDS"/>
    <property type="molecule type" value="Genomic_DNA"/>
</dbReference>
<dbReference type="Proteomes" id="UP000015101">
    <property type="component" value="Unassembled WGS sequence"/>
</dbReference>
<dbReference type="Gene3D" id="2.60.120.260">
    <property type="entry name" value="Galactose-binding domain-like"/>
    <property type="match status" value="1"/>
</dbReference>
<dbReference type="Pfam" id="PF22633">
    <property type="entry name" value="F5_F8_type_C_2"/>
    <property type="match status" value="1"/>
</dbReference>
<dbReference type="EMBL" id="KB097563">
    <property type="protein sequence ID" value="ESN94786.1"/>
    <property type="molecule type" value="Genomic_DNA"/>
</dbReference>
<evidence type="ECO:0000313" key="2">
    <source>
        <dbReference type="EnsemblMetazoa" id="HelroP180128"/>
    </source>
</evidence>
<dbReference type="EnsemblMetazoa" id="HelroT180128">
    <property type="protein sequence ID" value="HelroP180128"/>
    <property type="gene ID" value="HelroG180128"/>
</dbReference>
<protein>
    <recommendedName>
        <fullName evidence="4">Apple domain-containing protein</fullName>
    </recommendedName>
</protein>
<evidence type="ECO:0000313" key="1">
    <source>
        <dbReference type="EMBL" id="ESN94786.1"/>
    </source>
</evidence>
<dbReference type="PANTHER" id="PTHR45713:SF6">
    <property type="entry name" value="F5_8 TYPE C DOMAIN-CONTAINING PROTEIN"/>
    <property type="match status" value="1"/>
</dbReference>
<reference evidence="3" key="1">
    <citation type="submission" date="2012-12" db="EMBL/GenBank/DDBJ databases">
        <authorList>
            <person name="Hellsten U."/>
            <person name="Grimwood J."/>
            <person name="Chapman J.A."/>
            <person name="Shapiro H."/>
            <person name="Aerts A."/>
            <person name="Otillar R.P."/>
            <person name="Terry A.Y."/>
            <person name="Boore J.L."/>
            <person name="Simakov O."/>
            <person name="Marletaz F."/>
            <person name="Cho S.-J."/>
            <person name="Edsinger-Gonzales E."/>
            <person name="Havlak P."/>
            <person name="Kuo D.-H."/>
            <person name="Larsson T."/>
            <person name="Lv J."/>
            <person name="Arendt D."/>
            <person name="Savage R."/>
            <person name="Osoegawa K."/>
            <person name="de Jong P."/>
            <person name="Lindberg D.R."/>
            <person name="Seaver E.C."/>
            <person name="Weisblat D.A."/>
            <person name="Putnam N.H."/>
            <person name="Grigoriev I.V."/>
            <person name="Rokhsar D.S."/>
        </authorList>
    </citation>
    <scope>NUCLEOTIDE SEQUENCE</scope>
</reference>
<dbReference type="AlphaFoldDB" id="T1FFH9"/>
<dbReference type="CTD" id="20207578"/>
<dbReference type="eggNOG" id="ENOG502TKQC">
    <property type="taxonomic scope" value="Eukaryota"/>
</dbReference>
<accession>T1FFH9</accession>
<gene>
    <name evidence="2" type="primary">20207578</name>
    <name evidence="1" type="ORF">HELRODRAFT_180128</name>
</gene>
<reference evidence="1 3" key="2">
    <citation type="journal article" date="2013" name="Nature">
        <title>Insights into bilaterian evolution from three spiralian genomes.</title>
        <authorList>
            <person name="Simakov O."/>
            <person name="Marletaz F."/>
            <person name="Cho S.J."/>
            <person name="Edsinger-Gonzales E."/>
            <person name="Havlak P."/>
            <person name="Hellsten U."/>
            <person name="Kuo D.H."/>
            <person name="Larsson T."/>
            <person name="Lv J."/>
            <person name="Arendt D."/>
            <person name="Savage R."/>
            <person name="Osoegawa K."/>
            <person name="de Jong P."/>
            <person name="Grimwood J."/>
            <person name="Chapman J.A."/>
            <person name="Shapiro H."/>
            <person name="Aerts A."/>
            <person name="Otillar R.P."/>
            <person name="Terry A.Y."/>
            <person name="Boore J.L."/>
            <person name="Grigoriev I.V."/>
            <person name="Lindberg D.R."/>
            <person name="Seaver E.C."/>
            <person name="Weisblat D.A."/>
            <person name="Putnam N.H."/>
            <person name="Rokhsar D.S."/>
        </authorList>
    </citation>
    <scope>NUCLEOTIDE SEQUENCE</scope>
</reference>
<dbReference type="InterPro" id="IPR051941">
    <property type="entry name" value="BG_Antigen-Binding_Lectin"/>
</dbReference>
<keyword evidence="3" id="KW-1185">Reference proteome</keyword>
<name>T1FFH9_HELRO</name>
<dbReference type="OrthoDB" id="5945446at2759"/>
<dbReference type="PANTHER" id="PTHR45713">
    <property type="entry name" value="FTP DOMAIN-CONTAINING PROTEIN"/>
    <property type="match status" value="1"/>
</dbReference>